<reference evidence="3 4" key="1">
    <citation type="submission" date="2017-09" db="EMBL/GenBank/DDBJ databases">
        <title>Depth-based differentiation of microbial function through sediment-hosted aquifers and enrichment of novel symbionts in the deep terrestrial subsurface.</title>
        <authorList>
            <person name="Probst A.J."/>
            <person name="Ladd B."/>
            <person name="Jarett J.K."/>
            <person name="Geller-Mcgrath D.E."/>
            <person name="Sieber C.M."/>
            <person name="Emerson J.B."/>
            <person name="Anantharaman K."/>
            <person name="Thomas B.C."/>
            <person name="Malmstrom R."/>
            <person name="Stieglmeier M."/>
            <person name="Klingl A."/>
            <person name="Woyke T."/>
            <person name="Ryan C.M."/>
            <person name="Banfield J.F."/>
        </authorList>
    </citation>
    <scope>NUCLEOTIDE SEQUENCE [LARGE SCALE GENOMIC DNA]</scope>
    <source>
        <strain evidence="3">CG23_combo_of_CG06-09_8_20_14_all_34_8</strain>
    </source>
</reference>
<feature type="transmembrane region" description="Helical" evidence="2">
    <location>
        <begin position="241"/>
        <end position="262"/>
    </location>
</feature>
<accession>A0A2H0B7C8</accession>
<keyword evidence="2" id="KW-0812">Transmembrane</keyword>
<evidence type="ECO:0000313" key="4">
    <source>
        <dbReference type="Proteomes" id="UP000229459"/>
    </source>
</evidence>
<keyword evidence="2" id="KW-0472">Membrane</keyword>
<protein>
    <submittedName>
        <fullName evidence="3">Uncharacterized protein</fullName>
    </submittedName>
</protein>
<comment type="caution">
    <text evidence="3">The sequence shown here is derived from an EMBL/GenBank/DDBJ whole genome shotgun (WGS) entry which is preliminary data.</text>
</comment>
<dbReference type="Proteomes" id="UP000229459">
    <property type="component" value="Unassembled WGS sequence"/>
</dbReference>
<sequence length="269" mass="28767">MNSDNTKSVQLPKPVTVTGSAFPDPVVNNNNNQTTSTPVDKDELPMPAAVFDDSDEDSEPIIKNEPVEDTENKSPLDNLLPEIVPASSDPALQTKITSITNANSDNGDLPVVSFPPLIDESETNDNSTQNPEEQLPNVTDNTNQEVESMQDNQLSSEDLINNPAVPEANDQVFSLPQINVNTIPQKVSALDASQNDTHYDGQDLTNNSVYPQPQIDQTATIPQMSNIDNQNPKSGGGLGKIMLGIGVFLIGGGLVVGGYFGVSTLLNKN</sequence>
<evidence type="ECO:0000256" key="2">
    <source>
        <dbReference type="SAM" id="Phobius"/>
    </source>
</evidence>
<gene>
    <name evidence="3" type="ORF">COX08_00245</name>
</gene>
<dbReference type="AlphaFoldDB" id="A0A2H0B7C8"/>
<feature type="non-terminal residue" evidence="3">
    <location>
        <position position="269"/>
    </location>
</feature>
<evidence type="ECO:0000313" key="3">
    <source>
        <dbReference type="EMBL" id="PIP53575.1"/>
    </source>
</evidence>
<organism evidence="3 4">
    <name type="scientific">Candidatus Beckwithbacteria bacterium CG23_combo_of_CG06-09_8_20_14_all_34_8</name>
    <dbReference type="NCBI Taxonomy" id="1974497"/>
    <lineage>
        <taxon>Bacteria</taxon>
        <taxon>Candidatus Beckwithiibacteriota</taxon>
    </lineage>
</organism>
<feature type="compositionally biased region" description="Polar residues" evidence="1">
    <location>
        <begin position="124"/>
        <end position="138"/>
    </location>
</feature>
<feature type="region of interest" description="Disordered" evidence="1">
    <location>
        <begin position="1"/>
        <end position="87"/>
    </location>
</feature>
<proteinExistence type="predicted"/>
<evidence type="ECO:0000256" key="1">
    <source>
        <dbReference type="SAM" id="MobiDB-lite"/>
    </source>
</evidence>
<name>A0A2H0B7C8_9BACT</name>
<feature type="compositionally biased region" description="Basic and acidic residues" evidence="1">
    <location>
        <begin position="60"/>
        <end position="74"/>
    </location>
</feature>
<dbReference type="EMBL" id="PCSR01000005">
    <property type="protein sequence ID" value="PIP53575.1"/>
    <property type="molecule type" value="Genomic_DNA"/>
</dbReference>
<feature type="region of interest" description="Disordered" evidence="1">
    <location>
        <begin position="99"/>
        <end position="138"/>
    </location>
</feature>
<keyword evidence="2" id="KW-1133">Transmembrane helix</keyword>